<evidence type="ECO:0000313" key="3">
    <source>
        <dbReference type="WBParaSite" id="HPBE_0001870501-mRNA-1"/>
    </source>
</evidence>
<accession>A0A3P8AE14</accession>
<gene>
    <name evidence="1" type="ORF">HPBE_LOCUS18704</name>
</gene>
<dbReference type="PANTHER" id="PTHR47027">
    <property type="entry name" value="REVERSE TRANSCRIPTASE DOMAIN-CONTAINING PROTEIN"/>
    <property type="match status" value="1"/>
</dbReference>
<keyword evidence="2" id="KW-1185">Reference proteome</keyword>
<sequence length="111" mass="11990">MEAIMRDLQLSIHWALLYADHAMLACEDKVKLGRQVQAWGGRLELFGLKLNVRKTECLTNDVSESGSIKVNGIELPRTSEFKYLGSAIMSDGGMVVEVSSHVSAAGPSGAP</sequence>
<proteinExistence type="predicted"/>
<dbReference type="Proteomes" id="UP000050761">
    <property type="component" value="Unassembled WGS sequence"/>
</dbReference>
<reference evidence="3" key="2">
    <citation type="submission" date="2019-09" db="UniProtKB">
        <authorList>
            <consortium name="WormBaseParasite"/>
        </authorList>
    </citation>
    <scope>IDENTIFICATION</scope>
</reference>
<dbReference type="WBParaSite" id="HPBE_0001870501-mRNA-1">
    <property type="protein sequence ID" value="HPBE_0001870501-mRNA-1"/>
    <property type="gene ID" value="HPBE_0001870501"/>
</dbReference>
<dbReference type="EMBL" id="UZAH01030865">
    <property type="protein sequence ID" value="VDP12597.1"/>
    <property type="molecule type" value="Genomic_DNA"/>
</dbReference>
<dbReference type="AlphaFoldDB" id="A0A183G9R9"/>
<evidence type="ECO:0000313" key="1">
    <source>
        <dbReference type="EMBL" id="VDP12597.1"/>
    </source>
</evidence>
<organism evidence="2 3">
    <name type="scientific">Heligmosomoides polygyrus</name>
    <name type="common">Parasitic roundworm</name>
    <dbReference type="NCBI Taxonomy" id="6339"/>
    <lineage>
        <taxon>Eukaryota</taxon>
        <taxon>Metazoa</taxon>
        <taxon>Ecdysozoa</taxon>
        <taxon>Nematoda</taxon>
        <taxon>Chromadorea</taxon>
        <taxon>Rhabditida</taxon>
        <taxon>Rhabditina</taxon>
        <taxon>Rhabditomorpha</taxon>
        <taxon>Strongyloidea</taxon>
        <taxon>Heligmosomidae</taxon>
        <taxon>Heligmosomoides</taxon>
    </lineage>
</organism>
<dbReference type="OrthoDB" id="5849210at2759"/>
<protein>
    <submittedName>
        <fullName evidence="3">Reverse transcriptase domain-containing protein</fullName>
    </submittedName>
</protein>
<reference evidence="1 2" key="1">
    <citation type="submission" date="2018-11" db="EMBL/GenBank/DDBJ databases">
        <authorList>
            <consortium name="Pathogen Informatics"/>
        </authorList>
    </citation>
    <scope>NUCLEOTIDE SEQUENCE [LARGE SCALE GENOMIC DNA]</scope>
</reference>
<evidence type="ECO:0000313" key="2">
    <source>
        <dbReference type="Proteomes" id="UP000050761"/>
    </source>
</evidence>
<accession>A0A183G9R9</accession>
<dbReference type="PANTHER" id="PTHR47027:SF20">
    <property type="entry name" value="REVERSE TRANSCRIPTASE-LIKE PROTEIN WITH RNA-DIRECTED DNA POLYMERASE DOMAIN"/>
    <property type="match status" value="1"/>
</dbReference>
<name>A0A183G9R9_HELPZ</name>